<protein>
    <submittedName>
        <fullName evidence="2">Uncharacterized protein</fullName>
    </submittedName>
</protein>
<name>A0A7S2CKC2_9STRA</name>
<feature type="transmembrane region" description="Helical" evidence="1">
    <location>
        <begin position="228"/>
        <end position="246"/>
    </location>
</feature>
<keyword evidence="1" id="KW-0472">Membrane</keyword>
<evidence type="ECO:0000313" key="2">
    <source>
        <dbReference type="EMBL" id="CAD9428024.1"/>
    </source>
</evidence>
<keyword evidence="1" id="KW-1133">Transmembrane helix</keyword>
<sequence>MGASSSSSKYQCAPDVGNKELCPSGFKYEEDCGWWFWESDETGCVLEASPSSEAVSIAPTFNLVGDCPCSGLSSCEDDIGPLPGTCEAAGSSTELSLFTGCCGSNVFGACDGKYGTRQIRKCADDGEKVFQMYTYNSCEDYARRSGLYSDFPAGRWCEEGEDDCWIPYQLDANDNCFALDAEKSGWWSATGSGAMYGGTEVRIDPGTTSSATVSSAAALPSTNSHTGATLSVAFVVGVVGVGALWGRRAAKAKAAKADAAAKAAVVAIPDQTAVDIDDKPRVRRTSSGPTRRTSLKDIVTGSKTPSEGVYTEVGDEVEMAEMGGEA</sequence>
<gene>
    <name evidence="2" type="ORF">FPAR1323_LOCUS11669</name>
</gene>
<keyword evidence="1" id="KW-0812">Transmembrane</keyword>
<proteinExistence type="predicted"/>
<reference evidence="2" key="1">
    <citation type="submission" date="2021-01" db="EMBL/GenBank/DDBJ databases">
        <authorList>
            <person name="Corre E."/>
            <person name="Pelletier E."/>
            <person name="Niang G."/>
            <person name="Scheremetjew M."/>
            <person name="Finn R."/>
            <person name="Kale V."/>
            <person name="Holt S."/>
            <person name="Cochrane G."/>
            <person name="Meng A."/>
            <person name="Brown T."/>
            <person name="Cohen L."/>
        </authorList>
    </citation>
    <scope>NUCLEOTIDE SEQUENCE</scope>
    <source>
        <strain evidence="2">RCC1693</strain>
    </source>
</reference>
<accession>A0A7S2CKC2</accession>
<evidence type="ECO:0000256" key="1">
    <source>
        <dbReference type="SAM" id="Phobius"/>
    </source>
</evidence>
<dbReference type="AlphaFoldDB" id="A0A7S2CKC2"/>
<dbReference type="EMBL" id="HBGT01022214">
    <property type="protein sequence ID" value="CAD9428024.1"/>
    <property type="molecule type" value="Transcribed_RNA"/>
</dbReference>
<organism evidence="2">
    <name type="scientific">Florenciella parvula</name>
    <dbReference type="NCBI Taxonomy" id="236787"/>
    <lineage>
        <taxon>Eukaryota</taxon>
        <taxon>Sar</taxon>
        <taxon>Stramenopiles</taxon>
        <taxon>Ochrophyta</taxon>
        <taxon>Dictyochophyceae</taxon>
        <taxon>Florenciellales</taxon>
        <taxon>Florenciella</taxon>
    </lineage>
</organism>